<evidence type="ECO:0000256" key="3">
    <source>
        <dbReference type="SAM" id="MobiDB-lite"/>
    </source>
</evidence>
<accession>A0A4U1BJF1</accession>
<gene>
    <name evidence="6" type="ORF">FCL40_01780</name>
</gene>
<evidence type="ECO:0000256" key="1">
    <source>
        <dbReference type="ARBA" id="ARBA00023125"/>
    </source>
</evidence>
<sequence length="443" mass="50033">MKLSKYLTVDEERRLLLDSKGNLTHPLSFAELEMLKLLVADHGEVVDKQRLTDAGWPGRIVAQSSLTQCISTLRRKLEGHHDIELKTIPRYGYCLCYVEAAAGPSAVDNDPGGDAPPPAARESGAIPGGPKAPVSWRWPLLGLVLVAVAFLHLSGGLSLALDWLRMMGQPSVAAISSEPLRVGSHPNLAHNVVFEEEEALPKVSPQAFIANWERVDEMLPEVKAQQSYLKQSPDFDSIALCADFDGICRDRQPLNLVRRHGEQPSLDLKWLRDTKLRMEQVTYNKILLDRFDGPTEGVMEDVYRADVYYYGDSDNVVRGDIRFSLLYQSESRGQMLVAACFTDALNREISMRYEFSGPFRVQQSRVDGRPVKRFLIQVEDQNFRRPEQLSEEGAVIYREIQKAVLSKKQMTLHQVYEDDQSGVWSLPLWGETMVWAHRAQLTL</sequence>
<evidence type="ECO:0000259" key="5">
    <source>
        <dbReference type="PROSITE" id="PS51755"/>
    </source>
</evidence>
<evidence type="ECO:0000256" key="4">
    <source>
        <dbReference type="SAM" id="Phobius"/>
    </source>
</evidence>
<name>A0A4U1BJF1_9GAMM</name>
<keyword evidence="4" id="KW-0812">Transmembrane</keyword>
<dbReference type="SMART" id="SM00862">
    <property type="entry name" value="Trans_reg_C"/>
    <property type="match status" value="1"/>
</dbReference>
<dbReference type="Gene3D" id="1.10.10.10">
    <property type="entry name" value="Winged helix-like DNA-binding domain superfamily/Winged helix DNA-binding domain"/>
    <property type="match status" value="1"/>
</dbReference>
<feature type="transmembrane region" description="Helical" evidence="4">
    <location>
        <begin position="140"/>
        <end position="161"/>
    </location>
</feature>
<keyword evidence="1 2" id="KW-0238">DNA-binding</keyword>
<dbReference type="GO" id="GO:0000160">
    <property type="term" value="P:phosphorelay signal transduction system"/>
    <property type="evidence" value="ECO:0007669"/>
    <property type="project" value="InterPro"/>
</dbReference>
<dbReference type="OrthoDB" id="5904978at2"/>
<dbReference type="Proteomes" id="UP000305674">
    <property type="component" value="Unassembled WGS sequence"/>
</dbReference>
<feature type="domain" description="OmpR/PhoB-type" evidence="5">
    <location>
        <begin position="1"/>
        <end position="97"/>
    </location>
</feature>
<organism evidence="6 7">
    <name type="scientific">Ferrimonas sediminicola</name>
    <dbReference type="NCBI Taxonomy" id="2569538"/>
    <lineage>
        <taxon>Bacteria</taxon>
        <taxon>Pseudomonadati</taxon>
        <taxon>Pseudomonadota</taxon>
        <taxon>Gammaproteobacteria</taxon>
        <taxon>Alteromonadales</taxon>
        <taxon>Ferrimonadaceae</taxon>
        <taxon>Ferrimonas</taxon>
    </lineage>
</organism>
<dbReference type="SUPFAM" id="SSF46894">
    <property type="entry name" value="C-terminal effector domain of the bipartite response regulators"/>
    <property type="match status" value="1"/>
</dbReference>
<feature type="DNA-binding region" description="OmpR/PhoB-type" evidence="2">
    <location>
        <begin position="1"/>
        <end position="97"/>
    </location>
</feature>
<reference evidence="6 7" key="1">
    <citation type="submission" date="2019-04" db="EMBL/GenBank/DDBJ databases">
        <authorList>
            <person name="Hwang J.C."/>
        </authorList>
    </citation>
    <scope>NUCLEOTIDE SEQUENCE [LARGE SCALE GENOMIC DNA]</scope>
    <source>
        <strain evidence="6 7">IMCC35001</strain>
    </source>
</reference>
<dbReference type="Pfam" id="PF00486">
    <property type="entry name" value="Trans_reg_C"/>
    <property type="match status" value="1"/>
</dbReference>
<dbReference type="CDD" id="cd00383">
    <property type="entry name" value="trans_reg_C"/>
    <property type="match status" value="1"/>
</dbReference>
<dbReference type="RefSeq" id="WP_136850748.1">
    <property type="nucleotide sequence ID" value="NZ_SWCI01000001.1"/>
</dbReference>
<evidence type="ECO:0000256" key="2">
    <source>
        <dbReference type="PROSITE-ProRule" id="PRU01091"/>
    </source>
</evidence>
<dbReference type="GO" id="GO:0006355">
    <property type="term" value="P:regulation of DNA-templated transcription"/>
    <property type="evidence" value="ECO:0007669"/>
    <property type="project" value="InterPro"/>
</dbReference>
<keyword evidence="4" id="KW-0472">Membrane</keyword>
<protein>
    <recommendedName>
        <fullName evidence="5">OmpR/PhoB-type domain-containing protein</fullName>
    </recommendedName>
</protein>
<evidence type="ECO:0000313" key="7">
    <source>
        <dbReference type="Proteomes" id="UP000305674"/>
    </source>
</evidence>
<feature type="region of interest" description="Disordered" evidence="3">
    <location>
        <begin position="107"/>
        <end position="126"/>
    </location>
</feature>
<keyword evidence="4" id="KW-1133">Transmembrane helix</keyword>
<evidence type="ECO:0000313" key="6">
    <source>
        <dbReference type="EMBL" id="TKB51312.1"/>
    </source>
</evidence>
<dbReference type="EMBL" id="SWCI01000001">
    <property type="protein sequence ID" value="TKB51312.1"/>
    <property type="molecule type" value="Genomic_DNA"/>
</dbReference>
<proteinExistence type="predicted"/>
<dbReference type="GO" id="GO:0003677">
    <property type="term" value="F:DNA binding"/>
    <property type="evidence" value="ECO:0007669"/>
    <property type="project" value="UniProtKB-UniRule"/>
</dbReference>
<dbReference type="PROSITE" id="PS51755">
    <property type="entry name" value="OMPR_PHOB"/>
    <property type="match status" value="1"/>
</dbReference>
<dbReference type="InterPro" id="IPR016032">
    <property type="entry name" value="Sig_transdc_resp-reg_C-effctor"/>
</dbReference>
<dbReference type="InterPro" id="IPR001867">
    <property type="entry name" value="OmpR/PhoB-type_DNA-bd"/>
</dbReference>
<dbReference type="InterPro" id="IPR036388">
    <property type="entry name" value="WH-like_DNA-bd_sf"/>
</dbReference>
<comment type="caution">
    <text evidence="6">The sequence shown here is derived from an EMBL/GenBank/DDBJ whole genome shotgun (WGS) entry which is preliminary data.</text>
</comment>
<keyword evidence="7" id="KW-1185">Reference proteome</keyword>
<dbReference type="AlphaFoldDB" id="A0A4U1BJF1"/>